<proteinExistence type="predicted"/>
<comment type="caution">
    <text evidence="3">The sequence shown here is derived from an EMBL/GenBank/DDBJ whole genome shotgun (WGS) entry which is preliminary data.</text>
</comment>
<reference evidence="3 4" key="1">
    <citation type="submission" date="2020-08" db="EMBL/GenBank/DDBJ databases">
        <title>Genomic Encyclopedia of Type Strains, Phase IV (KMG-IV): sequencing the most valuable type-strain genomes for metagenomic binning, comparative biology and taxonomic classification.</title>
        <authorList>
            <person name="Goeker M."/>
        </authorList>
    </citation>
    <scope>NUCLEOTIDE SEQUENCE [LARGE SCALE GENOMIC DNA]</scope>
    <source>
        <strain evidence="3 4">DSM 29853</strain>
    </source>
</reference>
<feature type="transmembrane region" description="Helical" evidence="1">
    <location>
        <begin position="105"/>
        <end position="130"/>
    </location>
</feature>
<dbReference type="InterPro" id="IPR018677">
    <property type="entry name" value="DUF2157"/>
</dbReference>
<evidence type="ECO:0000313" key="3">
    <source>
        <dbReference type="EMBL" id="MBB4064967.1"/>
    </source>
</evidence>
<dbReference type="EMBL" id="JACIEZ010000003">
    <property type="protein sequence ID" value="MBB4064967.1"/>
    <property type="molecule type" value="Genomic_DNA"/>
</dbReference>
<feature type="transmembrane region" description="Helical" evidence="1">
    <location>
        <begin position="310"/>
        <end position="332"/>
    </location>
</feature>
<keyword evidence="1" id="KW-0812">Transmembrane</keyword>
<feature type="transmembrane region" description="Helical" evidence="1">
    <location>
        <begin position="46"/>
        <end position="65"/>
    </location>
</feature>
<sequence length="347" mass="37521">MQEYDARPHSFTVGRVLMMLAAVLIAAAILLFVAANWEGMERTLRVGLLLAALWAFHGAAAYTAIRGSNYLPGIFLVLGTATFGASIALIAQMYHISGDGLSANLVWFIMCTVSALLFRSSPLTYFAGLLSWFQFGLLIDHSDFVVSDPWFFATPVQALVVVALAYYTGAMRARHLSYLVGLAWVARIYVDHRLGLPAWQIAVVGTLLFLAAALPASPLHRLARAAGPAPAFYSFVLALMGLLLWQIDVGNFFGSDSSALHEAVPAILAAAFAVLGIALEGRDNGAIRYLGYVVFAGELLYLSMEVIGSMLGTSGIFLLSGLFLGLVAWLVIRLEKRFGARQEPREV</sequence>
<feature type="transmembrane region" description="Helical" evidence="1">
    <location>
        <begin position="196"/>
        <end position="217"/>
    </location>
</feature>
<feature type="transmembrane region" description="Helical" evidence="1">
    <location>
        <begin position="286"/>
        <end position="304"/>
    </location>
</feature>
<feature type="transmembrane region" description="Helical" evidence="1">
    <location>
        <begin position="175"/>
        <end position="190"/>
    </location>
</feature>
<keyword evidence="4" id="KW-1185">Reference proteome</keyword>
<keyword evidence="1" id="KW-0472">Membrane</keyword>
<evidence type="ECO:0000313" key="4">
    <source>
        <dbReference type="Proteomes" id="UP000528286"/>
    </source>
</evidence>
<feature type="transmembrane region" description="Helical" evidence="1">
    <location>
        <begin position="259"/>
        <end position="279"/>
    </location>
</feature>
<feature type="domain" description="DUF2157" evidence="2">
    <location>
        <begin position="8"/>
        <end position="123"/>
    </location>
</feature>
<organism evidence="3 4">
    <name type="scientific">Gellertiella hungarica</name>
    <dbReference type="NCBI Taxonomy" id="1572859"/>
    <lineage>
        <taxon>Bacteria</taxon>
        <taxon>Pseudomonadati</taxon>
        <taxon>Pseudomonadota</taxon>
        <taxon>Alphaproteobacteria</taxon>
        <taxon>Hyphomicrobiales</taxon>
        <taxon>Rhizobiaceae</taxon>
        <taxon>Gellertiella</taxon>
    </lineage>
</organism>
<evidence type="ECO:0000256" key="1">
    <source>
        <dbReference type="SAM" id="Phobius"/>
    </source>
</evidence>
<dbReference type="Proteomes" id="UP000528286">
    <property type="component" value="Unassembled WGS sequence"/>
</dbReference>
<feature type="transmembrane region" description="Helical" evidence="1">
    <location>
        <begin position="71"/>
        <end position="93"/>
    </location>
</feature>
<feature type="transmembrane region" description="Helical" evidence="1">
    <location>
        <begin position="150"/>
        <end position="168"/>
    </location>
</feature>
<name>A0A7W6J6N3_9HYPH</name>
<keyword evidence="1" id="KW-1133">Transmembrane helix</keyword>
<protein>
    <submittedName>
        <fullName evidence="3">Putative membrane protein</fullName>
    </submittedName>
</protein>
<dbReference type="AlphaFoldDB" id="A0A7W6J6N3"/>
<accession>A0A7W6J6N3</accession>
<dbReference type="Pfam" id="PF09925">
    <property type="entry name" value="DUF2157"/>
    <property type="match status" value="1"/>
</dbReference>
<gene>
    <name evidence="3" type="ORF">GGR23_002154</name>
</gene>
<feature type="transmembrane region" description="Helical" evidence="1">
    <location>
        <begin position="12"/>
        <end position="34"/>
    </location>
</feature>
<evidence type="ECO:0000259" key="2">
    <source>
        <dbReference type="Pfam" id="PF09925"/>
    </source>
</evidence>
<feature type="transmembrane region" description="Helical" evidence="1">
    <location>
        <begin position="229"/>
        <end position="247"/>
    </location>
</feature>